<dbReference type="Pfam" id="PF00003">
    <property type="entry name" value="7tm_3"/>
    <property type="match status" value="1"/>
</dbReference>
<dbReference type="InterPro" id="IPR050726">
    <property type="entry name" value="mGluR"/>
</dbReference>
<dbReference type="InterPro" id="IPR017978">
    <property type="entry name" value="GPCR_3_C"/>
</dbReference>
<keyword evidence="10" id="KW-0807">Transducer</keyword>
<evidence type="ECO:0000256" key="10">
    <source>
        <dbReference type="ARBA" id="ARBA00023224"/>
    </source>
</evidence>
<organism evidence="13 14">
    <name type="scientific">Stylophora pistillata</name>
    <name type="common">Smooth cauliflower coral</name>
    <dbReference type="NCBI Taxonomy" id="50429"/>
    <lineage>
        <taxon>Eukaryota</taxon>
        <taxon>Metazoa</taxon>
        <taxon>Cnidaria</taxon>
        <taxon>Anthozoa</taxon>
        <taxon>Hexacorallia</taxon>
        <taxon>Scleractinia</taxon>
        <taxon>Astrocoeniina</taxon>
        <taxon>Pocilloporidae</taxon>
        <taxon>Stylophora</taxon>
    </lineage>
</organism>
<dbReference type="OrthoDB" id="5984008at2759"/>
<sequence>MELTGRLKAKNSLKMQCAITQAKPWKARRETWLTWVLYKGCSTPPFDWCQHRSQGLVVPSPSVSTFLVEMKMLSDGSPRIFIPGDVMLAGLAPIHYPPGTREEDPEQNSHGKFSRHCRGPFNFRGLQHAEAILYALDQINKNETLLPGISLGVDIKDTCNSVDHTIQESLQFGFIRAAYMRAELDNIRACGLTLNASTLKTLPEMGVALVGAAYSGITIAVANLVGLFHVPVVSYASTSRLLSDRKRFKNFLRTVPSDTCQAQAMVDIIRELDWNFVSTVASDTEYGRSGIDAFKQLIGSSRNYSRICIAVDEVFTVRTPKAKVREIMLKIRKHPEAKVIVLFAEMNDADYFIIVAREENMAGYIWIGSDAFARSYSVFRNNKDILKYWINIEPNSKVFEPFRDYFENITQERLKRNPWLTAYRRYVKKLLNSTEPVDYSSYTTTAIDAVYAVAYGLHNMYRCSDKACLVHISNTIQSEVYNFIKNSSFASPSGHRVSFDDSGSAKAYYNIIFLNNSGGKYFFDILGSWYLGERFKFSSRYELQRHPFSDFQSFARCSPRCRPGHWKDPKKHYPECCWSCLRCDGNSISNQSEATACVSCPEGMTANSGKSYCIVIPSKEIFHTIPGMAVACVSGVGISAVLVTFVSIFKQRNTPIVKASSRGISYVLLFGLAWCYALPIAFILQPTSLFCQIHPFLISTGVALVIGALLTKTNRIARIFSTKTMRTGKAYFLSNKWQLLFVLLCVLVENCIAATWIIVSPQKPVRVTYGSHQVVLECIGESLEGVTIWAVFNAALILLCTYQAFLVRKVPANYNEAKFITFSMVTVCISGAVFIPTALGTKGLYRTITACFLFILCCTVALVCLFGPKLYVILYRPEKNLPHEPKTELKPTGVLRPQYCRSISSLSTLTITNSLESLDNSQPTSYHHTGALASRLQ</sequence>
<gene>
    <name evidence="13" type="primary">mGluR</name>
    <name evidence="13" type="ORF">AWC38_SpisGene21472</name>
</gene>
<feature type="transmembrane region" description="Helical" evidence="11">
    <location>
        <begin position="819"/>
        <end position="839"/>
    </location>
</feature>
<evidence type="ECO:0000313" key="13">
    <source>
        <dbReference type="EMBL" id="PFX14373.1"/>
    </source>
</evidence>
<feature type="transmembrane region" description="Helical" evidence="11">
    <location>
        <begin position="696"/>
        <end position="717"/>
    </location>
</feature>
<evidence type="ECO:0000256" key="11">
    <source>
        <dbReference type="SAM" id="Phobius"/>
    </source>
</evidence>
<proteinExistence type="predicted"/>
<feature type="domain" description="G-protein coupled receptors family 3 profile" evidence="12">
    <location>
        <begin position="626"/>
        <end position="880"/>
    </location>
</feature>
<dbReference type="InterPro" id="IPR011500">
    <property type="entry name" value="GPCR_3_9-Cys_dom"/>
</dbReference>
<dbReference type="Pfam" id="PF01094">
    <property type="entry name" value="ANF_receptor"/>
    <property type="match status" value="1"/>
</dbReference>
<dbReference type="Gene3D" id="3.40.50.2300">
    <property type="match status" value="2"/>
</dbReference>
<evidence type="ECO:0000256" key="6">
    <source>
        <dbReference type="ARBA" id="ARBA00023040"/>
    </source>
</evidence>
<dbReference type="SUPFAM" id="SSF53822">
    <property type="entry name" value="Periplasmic binding protein-like I"/>
    <property type="match status" value="1"/>
</dbReference>
<dbReference type="GO" id="GO:0005886">
    <property type="term" value="C:plasma membrane"/>
    <property type="evidence" value="ECO:0007669"/>
    <property type="project" value="UniProtKB-SubCell"/>
</dbReference>
<keyword evidence="7 11" id="KW-0472">Membrane</keyword>
<dbReference type="FunFam" id="2.10.50.30:FF:000004">
    <property type="entry name" value="Taste receptor type 1 member 3-like protein"/>
    <property type="match status" value="1"/>
</dbReference>
<feature type="transmembrane region" description="Helical" evidence="11">
    <location>
        <begin position="666"/>
        <end position="684"/>
    </location>
</feature>
<dbReference type="InterPro" id="IPR028082">
    <property type="entry name" value="Peripla_BP_I"/>
</dbReference>
<keyword evidence="4" id="KW-0732">Signal</keyword>
<name>A0A2B4RC60_STYPI</name>
<dbReference type="InterPro" id="IPR038550">
    <property type="entry name" value="GPCR_3_9-Cys_sf"/>
</dbReference>
<keyword evidence="6" id="KW-0297">G-protein coupled receptor</keyword>
<evidence type="ECO:0000256" key="9">
    <source>
        <dbReference type="ARBA" id="ARBA00023180"/>
    </source>
</evidence>
<dbReference type="Gene3D" id="2.10.50.30">
    <property type="entry name" value="GPCR, family 3, nine cysteines domain"/>
    <property type="match status" value="1"/>
</dbReference>
<dbReference type="Pfam" id="PF07562">
    <property type="entry name" value="NCD3G"/>
    <property type="match status" value="1"/>
</dbReference>
<evidence type="ECO:0000256" key="8">
    <source>
        <dbReference type="ARBA" id="ARBA00023170"/>
    </source>
</evidence>
<evidence type="ECO:0000256" key="1">
    <source>
        <dbReference type="ARBA" id="ARBA00004651"/>
    </source>
</evidence>
<evidence type="ECO:0000256" key="4">
    <source>
        <dbReference type="ARBA" id="ARBA00022729"/>
    </source>
</evidence>
<dbReference type="EMBL" id="LSMT01000789">
    <property type="protein sequence ID" value="PFX14373.1"/>
    <property type="molecule type" value="Genomic_DNA"/>
</dbReference>
<comment type="caution">
    <text evidence="13">The sequence shown here is derived from an EMBL/GenBank/DDBJ whole genome shotgun (WGS) entry which is preliminary data.</text>
</comment>
<evidence type="ECO:0000256" key="5">
    <source>
        <dbReference type="ARBA" id="ARBA00022989"/>
    </source>
</evidence>
<feature type="transmembrane region" description="Helical" evidence="11">
    <location>
        <begin position="625"/>
        <end position="646"/>
    </location>
</feature>
<dbReference type="InterPro" id="IPR001828">
    <property type="entry name" value="ANF_lig-bd_rcpt"/>
</dbReference>
<dbReference type="STRING" id="50429.A0A2B4RC60"/>
<dbReference type="Proteomes" id="UP000225706">
    <property type="component" value="Unassembled WGS sequence"/>
</dbReference>
<dbReference type="InterPro" id="IPR017979">
    <property type="entry name" value="GPCR_3_CS"/>
</dbReference>
<accession>A0A2B4RC60</accession>
<protein>
    <submittedName>
        <fullName evidence="13">Metabotropic glutamate receptor</fullName>
    </submittedName>
</protein>
<keyword evidence="2" id="KW-1003">Cell membrane</keyword>
<comment type="subcellular location">
    <subcellularLocation>
        <location evidence="1">Cell membrane</location>
        <topology evidence="1">Multi-pass membrane protein</topology>
    </subcellularLocation>
</comment>
<dbReference type="InterPro" id="IPR000337">
    <property type="entry name" value="GPCR_3"/>
</dbReference>
<evidence type="ECO:0000313" key="14">
    <source>
        <dbReference type="Proteomes" id="UP000225706"/>
    </source>
</evidence>
<feature type="transmembrane region" description="Helical" evidence="11">
    <location>
        <begin position="737"/>
        <end position="759"/>
    </location>
</feature>
<dbReference type="GO" id="GO:0004930">
    <property type="term" value="F:G protein-coupled receptor activity"/>
    <property type="evidence" value="ECO:0007669"/>
    <property type="project" value="UniProtKB-KW"/>
</dbReference>
<evidence type="ECO:0000256" key="2">
    <source>
        <dbReference type="ARBA" id="ARBA00022475"/>
    </source>
</evidence>
<keyword evidence="14" id="KW-1185">Reference proteome</keyword>
<dbReference type="PRINTS" id="PR00248">
    <property type="entry name" value="GPCRMGR"/>
</dbReference>
<evidence type="ECO:0000256" key="3">
    <source>
        <dbReference type="ARBA" id="ARBA00022692"/>
    </source>
</evidence>
<keyword evidence="5 11" id="KW-1133">Transmembrane helix</keyword>
<feature type="transmembrane region" description="Helical" evidence="11">
    <location>
        <begin position="786"/>
        <end position="807"/>
    </location>
</feature>
<keyword evidence="3 11" id="KW-0812">Transmembrane</keyword>
<dbReference type="PANTHER" id="PTHR24060">
    <property type="entry name" value="METABOTROPIC GLUTAMATE RECEPTOR"/>
    <property type="match status" value="1"/>
</dbReference>
<dbReference type="AlphaFoldDB" id="A0A2B4RC60"/>
<reference evidence="14" key="1">
    <citation type="journal article" date="2017" name="bioRxiv">
        <title>Comparative analysis of the genomes of Stylophora pistillata and Acropora digitifera provides evidence for extensive differences between species of corals.</title>
        <authorList>
            <person name="Voolstra C.R."/>
            <person name="Li Y."/>
            <person name="Liew Y.J."/>
            <person name="Baumgarten S."/>
            <person name="Zoccola D."/>
            <person name="Flot J.-F."/>
            <person name="Tambutte S."/>
            <person name="Allemand D."/>
            <person name="Aranda M."/>
        </authorList>
    </citation>
    <scope>NUCLEOTIDE SEQUENCE [LARGE SCALE GENOMIC DNA]</scope>
</reference>
<feature type="transmembrane region" description="Helical" evidence="11">
    <location>
        <begin position="845"/>
        <end position="866"/>
    </location>
</feature>
<dbReference type="PROSITE" id="PS00981">
    <property type="entry name" value="G_PROTEIN_RECEP_F3_3"/>
    <property type="match status" value="1"/>
</dbReference>
<dbReference type="CDD" id="cd13953">
    <property type="entry name" value="7tm_classC_mGluR-like"/>
    <property type="match status" value="1"/>
</dbReference>
<keyword evidence="9" id="KW-0325">Glycoprotein</keyword>
<evidence type="ECO:0000256" key="7">
    <source>
        <dbReference type="ARBA" id="ARBA00023136"/>
    </source>
</evidence>
<evidence type="ECO:0000259" key="12">
    <source>
        <dbReference type="PROSITE" id="PS50259"/>
    </source>
</evidence>
<keyword evidence="8 13" id="KW-0675">Receptor</keyword>
<dbReference type="PROSITE" id="PS50259">
    <property type="entry name" value="G_PROTEIN_RECEP_F3_4"/>
    <property type="match status" value="1"/>
</dbReference>